<accession>A0ABY1LBA0</accession>
<keyword evidence="2" id="KW-1185">Reference proteome</keyword>
<dbReference type="RefSeq" id="WP_157969138.1">
    <property type="nucleotide sequence ID" value="NZ_CP033935.1"/>
</dbReference>
<gene>
    <name evidence="1" type="ORF">SAMN05421800_1151</name>
</gene>
<reference evidence="1 2" key="1">
    <citation type="submission" date="2017-02" db="EMBL/GenBank/DDBJ databases">
        <authorList>
            <person name="Varghese N."/>
            <person name="Submissions S."/>
        </authorList>
    </citation>
    <scope>NUCLEOTIDE SEQUENCE [LARGE SCALE GENOMIC DNA]</scope>
    <source>
        <strain evidence="1 2">DSM 16775</strain>
    </source>
</reference>
<evidence type="ECO:0000313" key="2">
    <source>
        <dbReference type="Proteomes" id="UP000190669"/>
    </source>
</evidence>
<sequence>MSIFPVVSEYSNVYNVKVIIGIDGKELSRLDILYQYKSGKWNLLKGN</sequence>
<organism evidence="1 2">
    <name type="scientific">Chryseobacterium balustinum</name>
    <dbReference type="NCBI Taxonomy" id="246"/>
    <lineage>
        <taxon>Bacteria</taxon>
        <taxon>Pseudomonadati</taxon>
        <taxon>Bacteroidota</taxon>
        <taxon>Flavobacteriia</taxon>
        <taxon>Flavobacteriales</taxon>
        <taxon>Weeksellaceae</taxon>
        <taxon>Chryseobacterium group</taxon>
        <taxon>Chryseobacterium</taxon>
    </lineage>
</organism>
<evidence type="ECO:0000313" key="1">
    <source>
        <dbReference type="EMBL" id="SKB93386.1"/>
    </source>
</evidence>
<name>A0ABY1LBA0_9FLAO</name>
<comment type="caution">
    <text evidence="1">The sequence shown here is derived from an EMBL/GenBank/DDBJ whole genome shotgun (WGS) entry which is preliminary data.</text>
</comment>
<dbReference type="Proteomes" id="UP000190669">
    <property type="component" value="Unassembled WGS sequence"/>
</dbReference>
<protein>
    <submittedName>
        <fullName evidence="1">Uncharacterized protein</fullName>
    </submittedName>
</protein>
<proteinExistence type="predicted"/>
<dbReference type="EMBL" id="FUZE01000015">
    <property type="protein sequence ID" value="SKB93386.1"/>
    <property type="molecule type" value="Genomic_DNA"/>
</dbReference>